<dbReference type="KEGG" id="asim:FE240_16510"/>
<dbReference type="PROSITE" id="PS00198">
    <property type="entry name" value="4FE4S_FER_1"/>
    <property type="match status" value="2"/>
</dbReference>
<keyword evidence="1" id="KW-0004">4Fe-4S</keyword>
<dbReference type="InterPro" id="IPR017896">
    <property type="entry name" value="4Fe4S_Fe-S-bd"/>
</dbReference>
<dbReference type="PROSITE" id="PS51379">
    <property type="entry name" value="4FE4S_FER_2"/>
    <property type="match status" value="3"/>
</dbReference>
<evidence type="ECO:0000313" key="6">
    <source>
        <dbReference type="EMBL" id="QFI56135.1"/>
    </source>
</evidence>
<feature type="domain" description="4Fe-4S ferredoxin-type" evidence="5">
    <location>
        <begin position="70"/>
        <end position="101"/>
    </location>
</feature>
<dbReference type="Proteomes" id="UP000594034">
    <property type="component" value="Chromosome"/>
</dbReference>
<dbReference type="InterPro" id="IPR017900">
    <property type="entry name" value="4Fe4S_Fe_S_CS"/>
</dbReference>
<dbReference type="Gene3D" id="3.30.70.3270">
    <property type="match status" value="1"/>
</dbReference>
<keyword evidence="3" id="KW-0408">Iron</keyword>
<dbReference type="RefSeq" id="WP_193002487.1">
    <property type="nucleotide sequence ID" value="NZ_CP040449.1"/>
</dbReference>
<evidence type="ECO:0000256" key="1">
    <source>
        <dbReference type="ARBA" id="ARBA00022485"/>
    </source>
</evidence>
<evidence type="ECO:0000259" key="5">
    <source>
        <dbReference type="PROSITE" id="PS51379"/>
    </source>
</evidence>
<accession>A0A5J6X2X1</accession>
<protein>
    <submittedName>
        <fullName evidence="6">4Fe-4S dicluster domain-containing protein</fullName>
    </submittedName>
</protein>
<dbReference type="InterPro" id="IPR050572">
    <property type="entry name" value="Fe-S_Ferredoxin"/>
</dbReference>
<keyword evidence="2" id="KW-0479">Metal-binding</keyword>
<feature type="domain" description="4Fe-4S ferredoxin-type" evidence="5">
    <location>
        <begin position="139"/>
        <end position="168"/>
    </location>
</feature>
<name>A0A5J6X2X1_9GAMM</name>
<organism evidence="6 7">
    <name type="scientific">Aeromonas simiae</name>
    <dbReference type="NCBI Taxonomy" id="218936"/>
    <lineage>
        <taxon>Bacteria</taxon>
        <taxon>Pseudomonadati</taxon>
        <taxon>Pseudomonadota</taxon>
        <taxon>Gammaproteobacteria</taxon>
        <taxon>Aeromonadales</taxon>
        <taxon>Aeromonadaceae</taxon>
        <taxon>Aeromonas</taxon>
    </lineage>
</organism>
<evidence type="ECO:0000256" key="2">
    <source>
        <dbReference type="ARBA" id="ARBA00022723"/>
    </source>
</evidence>
<dbReference type="PANTHER" id="PTHR43687:SF1">
    <property type="entry name" value="FERREDOXIN III"/>
    <property type="match status" value="1"/>
</dbReference>
<dbReference type="EMBL" id="CP040449">
    <property type="protein sequence ID" value="QFI56135.1"/>
    <property type="molecule type" value="Genomic_DNA"/>
</dbReference>
<evidence type="ECO:0000256" key="3">
    <source>
        <dbReference type="ARBA" id="ARBA00023004"/>
    </source>
</evidence>
<dbReference type="SUPFAM" id="SSF54862">
    <property type="entry name" value="4Fe-4S ferredoxins"/>
    <property type="match status" value="1"/>
</dbReference>
<proteinExistence type="predicted"/>
<dbReference type="PANTHER" id="PTHR43687">
    <property type="entry name" value="ADENYLYLSULFATE REDUCTASE, BETA SUBUNIT"/>
    <property type="match status" value="1"/>
</dbReference>
<sequence length="169" mass="18415">MVNFLHQWLRRLLPPTATPTSCQEPRPPWAVDELQFLSLCTRCGACATACPRVLLRPAQHPKYRDSPILGTPTLDLTFGSCNYCGQCVRTCPTGALDLALGRQVQTRVRVAKQCQASQGFYCLLCEDACPRFAIKVTGGGVQLNQEACNGCGLCGVACLHDAISFSRRP</sequence>
<reference evidence="6 7" key="1">
    <citation type="submission" date="2019-05" db="EMBL/GenBank/DDBJ databases">
        <title>OXA-830, a novel chromosomally encoded expanded-spectrum class D beta-lactamase in Aeromonas simiae.</title>
        <authorList>
            <person name="Zhou W."/>
            <person name="Chen Q."/>
        </authorList>
    </citation>
    <scope>NUCLEOTIDE SEQUENCE [LARGE SCALE GENOMIC DNA]</scope>
    <source>
        <strain evidence="6 7">A6</strain>
    </source>
</reference>
<evidence type="ECO:0000313" key="7">
    <source>
        <dbReference type="Proteomes" id="UP000594034"/>
    </source>
</evidence>
<dbReference type="AlphaFoldDB" id="A0A5J6X2X1"/>
<feature type="domain" description="4Fe-4S ferredoxin-type" evidence="5">
    <location>
        <begin position="27"/>
        <end position="60"/>
    </location>
</feature>
<dbReference type="Pfam" id="PF12838">
    <property type="entry name" value="Fer4_7"/>
    <property type="match status" value="1"/>
</dbReference>
<keyword evidence="7" id="KW-1185">Reference proteome</keyword>
<dbReference type="Gene3D" id="3.30.70.20">
    <property type="match status" value="1"/>
</dbReference>
<keyword evidence="4" id="KW-0411">Iron-sulfur</keyword>
<dbReference type="GO" id="GO:0051539">
    <property type="term" value="F:4 iron, 4 sulfur cluster binding"/>
    <property type="evidence" value="ECO:0007669"/>
    <property type="project" value="UniProtKB-KW"/>
</dbReference>
<evidence type="ECO:0000256" key="4">
    <source>
        <dbReference type="ARBA" id="ARBA00023014"/>
    </source>
</evidence>
<gene>
    <name evidence="6" type="ORF">FE240_16510</name>
</gene>
<dbReference type="GO" id="GO:0046872">
    <property type="term" value="F:metal ion binding"/>
    <property type="evidence" value="ECO:0007669"/>
    <property type="project" value="UniProtKB-KW"/>
</dbReference>